<reference evidence="5 6" key="1">
    <citation type="submission" date="2020-05" db="EMBL/GenBank/DDBJ databases">
        <title>MicrobeNet Type strains.</title>
        <authorList>
            <person name="Nicholson A.C."/>
        </authorList>
    </citation>
    <scope>NUCLEOTIDE SEQUENCE [LARGE SCALE GENOMIC DNA]</scope>
    <source>
        <strain evidence="5 6">JCM 14547</strain>
    </source>
</reference>
<organism evidence="5 6">
    <name type="scientific">Pseudokineococcus marinus</name>
    <dbReference type="NCBI Taxonomy" id="351215"/>
    <lineage>
        <taxon>Bacteria</taxon>
        <taxon>Bacillati</taxon>
        <taxon>Actinomycetota</taxon>
        <taxon>Actinomycetes</taxon>
        <taxon>Kineosporiales</taxon>
        <taxon>Kineosporiaceae</taxon>
        <taxon>Pseudokineococcus</taxon>
    </lineage>
</organism>
<dbReference type="Proteomes" id="UP000555552">
    <property type="component" value="Unassembled WGS sequence"/>
</dbReference>
<evidence type="ECO:0000313" key="6">
    <source>
        <dbReference type="Proteomes" id="UP000555552"/>
    </source>
</evidence>
<keyword evidence="3" id="KW-0732">Signal</keyword>
<dbReference type="AlphaFoldDB" id="A0A849BPY9"/>
<evidence type="ECO:0000256" key="1">
    <source>
        <dbReference type="SAM" id="MobiDB-lite"/>
    </source>
</evidence>
<evidence type="ECO:0000256" key="3">
    <source>
        <dbReference type="SAM" id="SignalP"/>
    </source>
</evidence>
<keyword evidence="2" id="KW-1133">Transmembrane helix</keyword>
<keyword evidence="6" id="KW-1185">Reference proteome</keyword>
<keyword evidence="2" id="KW-0472">Membrane</keyword>
<dbReference type="Pfam" id="PF05901">
    <property type="entry name" value="Excalibur"/>
    <property type="match status" value="1"/>
</dbReference>
<dbReference type="EMBL" id="JABEMA010000004">
    <property type="protein sequence ID" value="NNH21616.1"/>
    <property type="molecule type" value="Genomic_DNA"/>
</dbReference>
<feature type="domain" description="Excalibur calcium-binding" evidence="4">
    <location>
        <begin position="31"/>
        <end position="65"/>
    </location>
</feature>
<feature type="transmembrane region" description="Helical" evidence="2">
    <location>
        <begin position="102"/>
        <end position="123"/>
    </location>
</feature>
<evidence type="ECO:0000313" key="5">
    <source>
        <dbReference type="EMBL" id="NNH21616.1"/>
    </source>
</evidence>
<comment type="caution">
    <text evidence="5">The sequence shown here is derived from an EMBL/GenBank/DDBJ whole genome shotgun (WGS) entry which is preliminary data.</text>
</comment>
<proteinExistence type="predicted"/>
<keyword evidence="2" id="KW-0812">Transmembrane</keyword>
<dbReference type="InterPro" id="IPR008613">
    <property type="entry name" value="Excalibur_Ca-bd_domain"/>
</dbReference>
<accession>A0A849BPY9</accession>
<evidence type="ECO:0000259" key="4">
    <source>
        <dbReference type="Pfam" id="PF05901"/>
    </source>
</evidence>
<gene>
    <name evidence="5" type="ORF">HLB09_00655</name>
</gene>
<name>A0A849BPY9_9ACTN</name>
<sequence>MRTYRTALSIALAAGVVGLAGSPALAADPYDCDDFSSQAEAQAEFDRVSGDPSGLDRDDDGQACENTDYASSGSSSTGGGEEGMAMPSGGVDAGAGGTAGDVGALLASGGLLAAAGVGGLVLARRRSAA</sequence>
<feature type="chain" id="PRO_5032887801" evidence="3">
    <location>
        <begin position="27"/>
        <end position="129"/>
    </location>
</feature>
<feature type="signal peptide" evidence="3">
    <location>
        <begin position="1"/>
        <end position="26"/>
    </location>
</feature>
<protein>
    <submittedName>
        <fullName evidence="5">Calcium-binding protein</fullName>
    </submittedName>
</protein>
<evidence type="ECO:0000256" key="2">
    <source>
        <dbReference type="SAM" id="Phobius"/>
    </source>
</evidence>
<feature type="region of interest" description="Disordered" evidence="1">
    <location>
        <begin position="42"/>
        <end position="93"/>
    </location>
</feature>